<dbReference type="AlphaFoldDB" id="A0A8D8PZ08"/>
<proteinExistence type="predicted"/>
<accession>A0A8D8PZ08</accession>
<dbReference type="EMBL" id="HBUF01042593">
    <property type="protein sequence ID" value="CAG6618518.1"/>
    <property type="molecule type" value="Transcribed_RNA"/>
</dbReference>
<protein>
    <submittedName>
        <fullName evidence="1">Uncharacterized protein</fullName>
    </submittedName>
</protein>
<reference evidence="1" key="1">
    <citation type="submission" date="2021-05" db="EMBL/GenBank/DDBJ databases">
        <authorList>
            <person name="Alioto T."/>
            <person name="Alioto T."/>
            <person name="Gomez Garrido J."/>
        </authorList>
    </citation>
    <scope>NUCLEOTIDE SEQUENCE</scope>
</reference>
<name>A0A8D8PZ08_9HEMI</name>
<evidence type="ECO:0000313" key="1">
    <source>
        <dbReference type="EMBL" id="CAG6618518.1"/>
    </source>
</evidence>
<sequence length="104" mass="11864">MEIIALVRFTVARVSAHECFVKLLSVCAYCLRHKPQMVRFAPALRQNGHHNILLLKEFTQNRIAASSSLSMPVRELCAHLNNMFGNTYLRNHNSIRGTKLSLMI</sequence>
<organism evidence="1">
    <name type="scientific">Cacopsylla melanoneura</name>
    <dbReference type="NCBI Taxonomy" id="428564"/>
    <lineage>
        <taxon>Eukaryota</taxon>
        <taxon>Metazoa</taxon>
        <taxon>Ecdysozoa</taxon>
        <taxon>Arthropoda</taxon>
        <taxon>Hexapoda</taxon>
        <taxon>Insecta</taxon>
        <taxon>Pterygota</taxon>
        <taxon>Neoptera</taxon>
        <taxon>Paraneoptera</taxon>
        <taxon>Hemiptera</taxon>
        <taxon>Sternorrhyncha</taxon>
        <taxon>Psylloidea</taxon>
        <taxon>Psyllidae</taxon>
        <taxon>Psyllinae</taxon>
        <taxon>Cacopsylla</taxon>
    </lineage>
</organism>